<dbReference type="EMBL" id="WNKQ01000001">
    <property type="protein sequence ID" value="KAF5854127.1"/>
    <property type="molecule type" value="Genomic_DNA"/>
</dbReference>
<evidence type="ECO:0000313" key="2">
    <source>
        <dbReference type="EMBL" id="KAF5854127.1"/>
    </source>
</evidence>
<evidence type="ECO:0000259" key="1">
    <source>
        <dbReference type="Pfam" id="PF17111"/>
    </source>
</evidence>
<comment type="caution">
    <text evidence="2">The sequence shown here is derived from an EMBL/GenBank/DDBJ whole genome shotgun (WGS) entry which is preliminary data.</text>
</comment>
<dbReference type="AlphaFoldDB" id="A0A8H5ZRN2"/>
<evidence type="ECO:0000313" key="3">
    <source>
        <dbReference type="Proteomes" id="UP000624244"/>
    </source>
</evidence>
<reference evidence="2" key="1">
    <citation type="submission" date="2019-11" db="EMBL/GenBank/DDBJ databases">
        <title>Bipolaris sorokiniana Genome sequencing.</title>
        <authorList>
            <person name="Wang H."/>
        </authorList>
    </citation>
    <scope>NUCLEOTIDE SEQUENCE</scope>
</reference>
<proteinExistence type="predicted"/>
<protein>
    <recommendedName>
        <fullName evidence="1">Azaphilone pigments biosynthesis cluster protein L N-terminal domain-containing protein</fullName>
    </recommendedName>
</protein>
<dbReference type="OMA" id="ILCKDAC"/>
<dbReference type="InterPro" id="IPR031348">
    <property type="entry name" value="PigL_N"/>
</dbReference>
<name>A0A8H5ZRN2_COCSA</name>
<gene>
    <name evidence="2" type="ORF">GGP41_006924</name>
</gene>
<feature type="domain" description="Azaphilone pigments biosynthesis cluster protein L N-terminal" evidence="1">
    <location>
        <begin position="2"/>
        <end position="186"/>
    </location>
</feature>
<accession>A0A8H5ZRN2</accession>
<organism evidence="2 3">
    <name type="scientific">Cochliobolus sativus</name>
    <name type="common">Common root rot and spot blotch fungus</name>
    <name type="synonym">Bipolaris sorokiniana</name>
    <dbReference type="NCBI Taxonomy" id="45130"/>
    <lineage>
        <taxon>Eukaryota</taxon>
        <taxon>Fungi</taxon>
        <taxon>Dikarya</taxon>
        <taxon>Ascomycota</taxon>
        <taxon>Pezizomycotina</taxon>
        <taxon>Dothideomycetes</taxon>
        <taxon>Pleosporomycetidae</taxon>
        <taxon>Pleosporales</taxon>
        <taxon>Pleosporineae</taxon>
        <taxon>Pleosporaceae</taxon>
        <taxon>Bipolaris</taxon>
    </lineage>
</organism>
<dbReference type="Proteomes" id="UP000624244">
    <property type="component" value="Unassembled WGS sequence"/>
</dbReference>
<dbReference type="Pfam" id="PF17111">
    <property type="entry name" value="PigL_N"/>
    <property type="match status" value="1"/>
</dbReference>
<sequence length="372" mass="40683">MADPLSITASVLAVVTATIQSAQFVVTTIDNIKSVPDTVKDIRNELTALNLILQHLQQRMVLAAQNTTESLLAGPIITRSLENCEGACKRFSEWLNRSMRHSTEDKLSKVDRSKIAIFGQKRIDAFRGQLDNYKATLQLALTTVVILSTPAFTPDTISEKAKQLEKHEKDIGQKIAETKSVETKIEEEIRKLNIASGITSSNTDQAQQKSFPASVDDESNEAMKELMSELQHLKCSSQAYCQLSEEALSKTMSQRTGTNVSIRGVTVTDQGLIINGVISETGEELKIQLEISEVTVKDQGIAVNVVADKLDLNPILAARNEAVRLHAGDKKHVEGKTSGHILGRQATVENAGVAEVQSPTEQVKTSRILRLS</sequence>